<proteinExistence type="predicted"/>
<evidence type="ECO:0000313" key="3">
    <source>
        <dbReference type="Proteomes" id="UP000051717"/>
    </source>
</evidence>
<organism evidence="2 3">
    <name type="scientific">candidate division TA06 bacterium SM23_40</name>
    <dbReference type="NCBI Taxonomy" id="1703774"/>
    <lineage>
        <taxon>Bacteria</taxon>
        <taxon>Bacteria division TA06</taxon>
    </lineage>
</organism>
<accession>A0A0S8G4N9</accession>
<protein>
    <recommendedName>
        <fullName evidence="4">ASPIC/UnbV domain-containing protein</fullName>
    </recommendedName>
</protein>
<evidence type="ECO:0000313" key="2">
    <source>
        <dbReference type="EMBL" id="KPK67785.1"/>
    </source>
</evidence>
<dbReference type="PANTHER" id="PTHR46580">
    <property type="entry name" value="SENSOR KINASE-RELATED"/>
    <property type="match status" value="1"/>
</dbReference>
<dbReference type="AlphaFoldDB" id="A0A0S8G4N9"/>
<dbReference type="InterPro" id="IPR013517">
    <property type="entry name" value="FG-GAP"/>
</dbReference>
<evidence type="ECO:0008006" key="4">
    <source>
        <dbReference type="Google" id="ProtNLM"/>
    </source>
</evidence>
<dbReference type="InterPro" id="IPR028994">
    <property type="entry name" value="Integrin_alpha_N"/>
</dbReference>
<dbReference type="SUPFAM" id="SSF69318">
    <property type="entry name" value="Integrin alpha N-terminal domain"/>
    <property type="match status" value="1"/>
</dbReference>
<sequence length="530" mass="58085">MLLVPTALLCAPLVSGATEIVPELHLGREGLWDTRSEYTSARSEPVLPTSSEPCLPLDTLELIRIAWAPGDGGGLLTIGDTDQDSLWELLVPLSYGYTRIFENDGYDIYTLQHTFMIQPNIIPWDSGDADGDGLPDIAAQGNSYYAQLWESPTPNSHPSQLVWQSPHISNVHQQQRIVDLDQDGKNEILLNRDGLGGDGDVVVFECRGDNSFEYVYGSHTSGQNLGSFAVGDFDQDGWMEFAVGDTHGRVFVYECRGDDSYHKVATLYTGVWNSYYAVEAHDMDSNGRWEFVVGGDINASWLGNKYTIFEAVGDNTYAVVDSIKIINGWHGSAYCAVGDVDSDGIGEFVGSNYGELRVYEAVDVGTYVPIAYYPQPPDTLVASLHAHDLNRNGYDEIVWAGLGNWSLSLILEDRRAYGYFELDIATNGTVIPQGGTLCYDGMLVNLEATPETVDVWTEVLLPGGVPFARNPVLGPIRVTLAPNDTLIAHPSHRIPLAAPLGEYTYMGFVSSSYPLPILAADTLFFEVVEP</sequence>
<dbReference type="Gene3D" id="2.130.10.130">
    <property type="entry name" value="Integrin alpha, N-terminal"/>
    <property type="match status" value="1"/>
</dbReference>
<keyword evidence="1" id="KW-0732">Signal</keyword>
<comment type="caution">
    <text evidence="2">The sequence shown here is derived from an EMBL/GenBank/DDBJ whole genome shotgun (WGS) entry which is preliminary data.</text>
</comment>
<dbReference type="Proteomes" id="UP000051717">
    <property type="component" value="Unassembled WGS sequence"/>
</dbReference>
<evidence type="ECO:0000256" key="1">
    <source>
        <dbReference type="ARBA" id="ARBA00022729"/>
    </source>
</evidence>
<dbReference type="Pfam" id="PF13517">
    <property type="entry name" value="FG-GAP_3"/>
    <property type="match status" value="1"/>
</dbReference>
<reference evidence="2 3" key="1">
    <citation type="journal article" date="2015" name="Microbiome">
        <title>Genomic resolution of linkages in carbon, nitrogen, and sulfur cycling among widespread estuary sediment bacteria.</title>
        <authorList>
            <person name="Baker B.J."/>
            <person name="Lazar C.S."/>
            <person name="Teske A.P."/>
            <person name="Dick G.J."/>
        </authorList>
    </citation>
    <scope>NUCLEOTIDE SEQUENCE [LARGE SCALE GENOMIC DNA]</scope>
    <source>
        <strain evidence="2">SM23_40</strain>
    </source>
</reference>
<dbReference type="EMBL" id="LJUI01000107">
    <property type="protein sequence ID" value="KPK67785.1"/>
    <property type="molecule type" value="Genomic_DNA"/>
</dbReference>
<gene>
    <name evidence="2" type="ORF">AMJ82_09885</name>
</gene>
<name>A0A0S8G4N9_UNCT6</name>